<dbReference type="InterPro" id="IPR007803">
    <property type="entry name" value="Asp/Arg/Pro-Hydrxlase"/>
</dbReference>
<dbReference type="SUPFAM" id="SSF51197">
    <property type="entry name" value="Clavaminate synthase-like"/>
    <property type="match status" value="1"/>
</dbReference>
<organism evidence="2 3">
    <name type="scientific">Azospirillum griseum</name>
    <dbReference type="NCBI Taxonomy" id="2496639"/>
    <lineage>
        <taxon>Bacteria</taxon>
        <taxon>Pseudomonadati</taxon>
        <taxon>Pseudomonadota</taxon>
        <taxon>Alphaproteobacteria</taxon>
        <taxon>Rhodospirillales</taxon>
        <taxon>Azospirillaceae</taxon>
        <taxon>Azospirillum</taxon>
    </lineage>
</organism>
<dbReference type="EMBL" id="RXMA01000002">
    <property type="protein sequence ID" value="RTR23641.1"/>
    <property type="molecule type" value="Genomic_DNA"/>
</dbReference>
<evidence type="ECO:0000313" key="3">
    <source>
        <dbReference type="Proteomes" id="UP000277007"/>
    </source>
</evidence>
<accession>A0A3S0IHU1</accession>
<protein>
    <submittedName>
        <fullName evidence="2">Aspartyl/asparaginyl beta-hydroxylase domain-containing protein</fullName>
    </submittedName>
</protein>
<dbReference type="Pfam" id="PF05118">
    <property type="entry name" value="Asp_Arg_Hydrox"/>
    <property type="match status" value="1"/>
</dbReference>
<dbReference type="AlphaFoldDB" id="A0A3S0IHU1"/>
<dbReference type="InterPro" id="IPR027443">
    <property type="entry name" value="IPNS-like_sf"/>
</dbReference>
<dbReference type="Proteomes" id="UP000277007">
    <property type="component" value="Unassembled WGS sequence"/>
</dbReference>
<proteinExistence type="predicted"/>
<feature type="domain" description="Aspartyl/asparaginy/proline hydroxylase" evidence="1">
    <location>
        <begin position="75"/>
        <end position="226"/>
    </location>
</feature>
<name>A0A3S0IHU1_9PROT</name>
<reference evidence="2 3" key="1">
    <citation type="submission" date="2018-12" db="EMBL/GenBank/DDBJ databases">
        <authorList>
            <person name="Yang Y."/>
        </authorList>
    </citation>
    <scope>NUCLEOTIDE SEQUENCE [LARGE SCALE GENOMIC DNA]</scope>
    <source>
        <strain evidence="2 3">L-25-5w-1</strain>
    </source>
</reference>
<evidence type="ECO:0000259" key="1">
    <source>
        <dbReference type="Pfam" id="PF05118"/>
    </source>
</evidence>
<evidence type="ECO:0000313" key="2">
    <source>
        <dbReference type="EMBL" id="RTR23641.1"/>
    </source>
</evidence>
<comment type="caution">
    <text evidence="2">The sequence shown here is derived from an EMBL/GenBank/DDBJ whole genome shotgun (WGS) entry which is preliminary data.</text>
</comment>
<dbReference type="Gene3D" id="2.60.120.330">
    <property type="entry name" value="B-lactam Antibiotic, Isopenicillin N Synthase, Chain"/>
    <property type="match status" value="1"/>
</dbReference>
<gene>
    <name evidence="2" type="ORF">EJ903_03685</name>
</gene>
<keyword evidence="3" id="KW-1185">Reference proteome</keyword>
<sequence>MTRQTGGRQGQPLPVCDLRSLSAMPQPVGLLRLKLIGDDQRSTRRNGTMLPWQTCTIGSGLMLHASLELTPDITAMRSEFAALDASLSAEHRTCFGGDGSWTAISLMDRSAPGRSTDRGGSPTPTLNTMPSVRTFLEGFDCTIVACHISRQAPGGTLKWHYDNQALHLTEARLLLPIQVPPEARTYIGHEIVAYPEGVVWTGDFSFPHMVENPSSHQRIVLLIDILSNDWIRGRAPTALSENAHRRAALSGAAQNAWLEWPGRQAAYT</sequence>